<protein>
    <submittedName>
        <fullName evidence="1">Uncharacterized protein</fullName>
    </submittedName>
</protein>
<gene>
    <name evidence="1" type="ORF">C1I91_06670</name>
</gene>
<keyword evidence="2" id="KW-1185">Reference proteome</keyword>
<sequence length="141" mass="17230">MKNYYEDKLLAFKIEGKLHNKIVLYDDNYKKHIKVRHPEMSMENIEDILKTPDYVYKPSRNSTIFYYEKLYERDTYRVVIESCKKHTKEVVTAYKVGNEEGYTVKHIYCVYDKETFIEYEDMNKELEDDFDYFYGIFNKAE</sequence>
<organism evidence="1 2">
    <name type="scientific">Clostridium manihotivorum</name>
    <dbReference type="NCBI Taxonomy" id="2320868"/>
    <lineage>
        <taxon>Bacteria</taxon>
        <taxon>Bacillati</taxon>
        <taxon>Bacillota</taxon>
        <taxon>Clostridia</taxon>
        <taxon>Eubacteriales</taxon>
        <taxon>Clostridiaceae</taxon>
        <taxon>Clostridium</taxon>
    </lineage>
</organism>
<name>A0A410DQQ3_9CLOT</name>
<reference evidence="1 2" key="1">
    <citation type="submission" date="2018-01" db="EMBL/GenBank/DDBJ databases">
        <title>Genome Sequencing and Assembly of Anaerobacter polyendosporus strain CT4.</title>
        <authorList>
            <person name="Tachaapaikoon C."/>
            <person name="Sutheeworapong S."/>
            <person name="Jenjaroenpun P."/>
            <person name="Wongsurawat T."/>
            <person name="Nookeaw I."/>
            <person name="Cheawchanlertfa P."/>
            <person name="Kosugi A."/>
            <person name="Cheevadhanarak S."/>
            <person name="Ratanakhanokchai K."/>
        </authorList>
    </citation>
    <scope>NUCLEOTIDE SEQUENCE [LARGE SCALE GENOMIC DNA]</scope>
    <source>
        <strain evidence="1 2">CT4</strain>
    </source>
</reference>
<dbReference type="EMBL" id="CP025746">
    <property type="protein sequence ID" value="QAA31350.1"/>
    <property type="molecule type" value="Genomic_DNA"/>
</dbReference>
<dbReference type="KEGG" id="cmah:C1I91_06670"/>
<dbReference type="Proteomes" id="UP000286268">
    <property type="component" value="Chromosome"/>
</dbReference>
<accession>A0A410DQQ3</accession>
<evidence type="ECO:0000313" key="1">
    <source>
        <dbReference type="EMBL" id="QAA31350.1"/>
    </source>
</evidence>
<evidence type="ECO:0000313" key="2">
    <source>
        <dbReference type="Proteomes" id="UP000286268"/>
    </source>
</evidence>
<proteinExistence type="predicted"/>
<dbReference type="AlphaFoldDB" id="A0A410DQQ3"/>